<name>A0A9N7VEG1_PLEPL</name>
<feature type="compositionally biased region" description="Polar residues" evidence="1">
    <location>
        <begin position="126"/>
        <end position="137"/>
    </location>
</feature>
<proteinExistence type="predicted"/>
<comment type="caution">
    <text evidence="2">The sequence shown here is derived from an EMBL/GenBank/DDBJ whole genome shotgun (WGS) entry which is preliminary data.</text>
</comment>
<feature type="region of interest" description="Disordered" evidence="1">
    <location>
        <begin position="1"/>
        <end position="24"/>
    </location>
</feature>
<organism evidence="2 3">
    <name type="scientific">Pleuronectes platessa</name>
    <name type="common">European plaice</name>
    <dbReference type="NCBI Taxonomy" id="8262"/>
    <lineage>
        <taxon>Eukaryota</taxon>
        <taxon>Metazoa</taxon>
        <taxon>Chordata</taxon>
        <taxon>Craniata</taxon>
        <taxon>Vertebrata</taxon>
        <taxon>Euteleostomi</taxon>
        <taxon>Actinopterygii</taxon>
        <taxon>Neopterygii</taxon>
        <taxon>Teleostei</taxon>
        <taxon>Neoteleostei</taxon>
        <taxon>Acanthomorphata</taxon>
        <taxon>Carangaria</taxon>
        <taxon>Pleuronectiformes</taxon>
        <taxon>Pleuronectoidei</taxon>
        <taxon>Pleuronectidae</taxon>
        <taxon>Pleuronectes</taxon>
    </lineage>
</organism>
<evidence type="ECO:0000313" key="2">
    <source>
        <dbReference type="EMBL" id="CAB1447935.1"/>
    </source>
</evidence>
<keyword evidence="3" id="KW-1185">Reference proteome</keyword>
<evidence type="ECO:0000256" key="1">
    <source>
        <dbReference type="SAM" id="MobiDB-lite"/>
    </source>
</evidence>
<feature type="compositionally biased region" description="Low complexity" evidence="1">
    <location>
        <begin position="97"/>
        <end position="106"/>
    </location>
</feature>
<evidence type="ECO:0000313" key="3">
    <source>
        <dbReference type="Proteomes" id="UP001153269"/>
    </source>
</evidence>
<feature type="region of interest" description="Disordered" evidence="1">
    <location>
        <begin position="66"/>
        <end position="137"/>
    </location>
</feature>
<gene>
    <name evidence="2" type="ORF">PLEPLA_LOCUS35602</name>
</gene>
<dbReference type="EMBL" id="CADEAL010003959">
    <property type="protein sequence ID" value="CAB1447935.1"/>
    <property type="molecule type" value="Genomic_DNA"/>
</dbReference>
<feature type="compositionally biased region" description="Basic and acidic residues" evidence="1">
    <location>
        <begin position="114"/>
        <end position="123"/>
    </location>
</feature>
<sequence>MRVMKDVPSPEQQQQQQQQQPAAGGASLWNLHSLFFPTRTVWPNNTPLTHMTLDVFLLNILQTHQRSARKFQSGHTGAATRSAGIGESPTPTPAPAAPCLSCTTPPSRRGHQHRPGDESEARRSPNKPNTRSLQPKT</sequence>
<protein>
    <submittedName>
        <fullName evidence="2">Uncharacterized protein</fullName>
    </submittedName>
</protein>
<dbReference type="Proteomes" id="UP001153269">
    <property type="component" value="Unassembled WGS sequence"/>
</dbReference>
<dbReference type="AlphaFoldDB" id="A0A9N7VEG1"/>
<reference evidence="2" key="1">
    <citation type="submission" date="2020-03" db="EMBL/GenBank/DDBJ databases">
        <authorList>
            <person name="Weist P."/>
        </authorList>
    </citation>
    <scope>NUCLEOTIDE SEQUENCE</scope>
</reference>
<accession>A0A9N7VEG1</accession>